<protein>
    <submittedName>
        <fullName evidence="1">Uncharacterized protein</fullName>
    </submittedName>
</protein>
<proteinExistence type="predicted"/>
<reference evidence="1 2" key="1">
    <citation type="submission" date="2018-12" db="EMBL/GenBank/DDBJ databases">
        <authorList>
            <consortium name="Pathogen Informatics"/>
        </authorList>
    </citation>
    <scope>NUCLEOTIDE SEQUENCE [LARGE SCALE GENOMIC DNA]</scope>
    <source>
        <strain evidence="1 2">NCTC13098</strain>
    </source>
</reference>
<sequence length="78" mass="8832">MDAPFAAVSRSASSTTAEIEMLAEKYLHCSANWNSVVRDGRGMVTGAVSPMKLVTFTNRPDERWQRTIYDMDGNKFWK</sequence>
<accession>A0A3P8IZB6</accession>
<organism evidence="1 2">
    <name type="scientific">Raoultella terrigena</name>
    <name type="common">Klebsiella terrigena</name>
    <dbReference type="NCBI Taxonomy" id="577"/>
    <lineage>
        <taxon>Bacteria</taxon>
        <taxon>Pseudomonadati</taxon>
        <taxon>Pseudomonadota</taxon>
        <taxon>Gammaproteobacteria</taxon>
        <taxon>Enterobacterales</taxon>
        <taxon>Enterobacteriaceae</taxon>
        <taxon>Klebsiella/Raoultella group</taxon>
        <taxon>Raoultella</taxon>
    </lineage>
</organism>
<gene>
    <name evidence="1" type="ORF">NCTC13098_03793</name>
</gene>
<dbReference type="KEGG" id="rtg:NCTC13098_03793"/>
<dbReference type="EMBL" id="LR131271">
    <property type="protein sequence ID" value="VDR27424.1"/>
    <property type="molecule type" value="Genomic_DNA"/>
</dbReference>
<name>A0A3P8IZB6_RAOTE</name>
<evidence type="ECO:0000313" key="1">
    <source>
        <dbReference type="EMBL" id="VDR27424.1"/>
    </source>
</evidence>
<dbReference type="AlphaFoldDB" id="A0A3P8IZB6"/>
<evidence type="ECO:0000313" key="2">
    <source>
        <dbReference type="Proteomes" id="UP000274346"/>
    </source>
</evidence>
<dbReference type="Proteomes" id="UP000274346">
    <property type="component" value="Chromosome"/>
</dbReference>